<reference evidence="3" key="1">
    <citation type="submission" date="2020-05" db="EMBL/GenBank/DDBJ databases">
        <authorList>
            <person name="Chiriac C."/>
            <person name="Salcher M."/>
            <person name="Ghai R."/>
            <person name="Kavagutti S V."/>
        </authorList>
    </citation>
    <scope>NUCLEOTIDE SEQUENCE</scope>
</reference>
<organism evidence="3">
    <name type="scientific">freshwater metagenome</name>
    <dbReference type="NCBI Taxonomy" id="449393"/>
    <lineage>
        <taxon>unclassified sequences</taxon>
        <taxon>metagenomes</taxon>
        <taxon>ecological metagenomes</taxon>
    </lineage>
</organism>
<dbReference type="AlphaFoldDB" id="A0A6J6GKH5"/>
<name>A0A6J6GKH5_9ZZZZ</name>
<accession>A0A6J6GKH5</accession>
<dbReference type="EMBL" id="CAEZUF010000095">
    <property type="protein sequence ID" value="CAB4597348.1"/>
    <property type="molecule type" value="Genomic_DNA"/>
</dbReference>
<feature type="region of interest" description="Disordered" evidence="1">
    <location>
        <begin position="229"/>
        <end position="284"/>
    </location>
</feature>
<proteinExistence type="predicted"/>
<gene>
    <name evidence="3" type="ORF">UFOPK1791_00907</name>
</gene>
<dbReference type="InterPro" id="IPR021421">
    <property type="entry name" value="DUF3071"/>
</dbReference>
<sequence length="284" mass="31662">MNSDQPTENKDLRVVGRSEDGNHLELTDVGGGTYSVRISDSLRATVNQARLSAVEDQAPEIMGIKEIQARLRSGESADEISRLGNVSMEKIERFSGPIMQERAYILDLAQKTPLRKDSQSQTLADLALHRLAPRGVDMNLVNWNTSRNEDGSWNINLDYPNRDGAGTATWSFDSLRRTLTSQDEGARWIGGEESLAKPAPRIDHGMIFPTGDTTNSERQAPRLVSVRTDPMQEEDNPIETTSAPALQETLDIEPEAKQDGVKRRISIPSWDDIMFGSKRDKEEE</sequence>
<dbReference type="NCBIfam" id="NF040712">
    <property type="entry name" value="SepH"/>
    <property type="match status" value="1"/>
</dbReference>
<evidence type="ECO:0000259" key="2">
    <source>
        <dbReference type="Pfam" id="PF11268"/>
    </source>
</evidence>
<dbReference type="Pfam" id="PF11268">
    <property type="entry name" value="DUF3071"/>
    <property type="match status" value="1"/>
</dbReference>
<dbReference type="InterPro" id="IPR047682">
    <property type="entry name" value="SepH-like"/>
</dbReference>
<evidence type="ECO:0000256" key="1">
    <source>
        <dbReference type="SAM" id="MobiDB-lite"/>
    </source>
</evidence>
<protein>
    <submittedName>
        <fullName evidence="3">Unannotated protein</fullName>
    </submittedName>
</protein>
<evidence type="ECO:0000313" key="3">
    <source>
        <dbReference type="EMBL" id="CAB4597348.1"/>
    </source>
</evidence>
<feature type="domain" description="DUF3071" evidence="2">
    <location>
        <begin position="11"/>
        <end position="172"/>
    </location>
</feature>